<proteinExistence type="inferred from homology"/>
<dbReference type="PRINTS" id="PR00080">
    <property type="entry name" value="SDRFAMILY"/>
</dbReference>
<dbReference type="GO" id="GO:0016020">
    <property type="term" value="C:membrane"/>
    <property type="evidence" value="ECO:0007669"/>
    <property type="project" value="UniProtKB-SubCell"/>
</dbReference>
<dbReference type="eggNOG" id="KOG1205">
    <property type="taxonomic scope" value="Eukaryota"/>
</dbReference>
<dbReference type="Gene3D" id="3.40.50.720">
    <property type="entry name" value="NAD(P)-binding Rossmann-like Domain"/>
    <property type="match status" value="1"/>
</dbReference>
<dbReference type="STRING" id="4432.A0A1U7Z8I5"/>
<protein>
    <submittedName>
        <fullName evidence="7">11-beta-hydroxysteroid dehydrogenase 1B-like</fullName>
    </submittedName>
</protein>
<dbReference type="PANTHER" id="PTHR43391">
    <property type="entry name" value="RETINOL DEHYDROGENASE-RELATED"/>
    <property type="match status" value="1"/>
</dbReference>
<dbReference type="OrthoDB" id="47007at2759"/>
<keyword evidence="6" id="KW-1185">Reference proteome</keyword>
<dbReference type="GeneID" id="104587416"/>
<reference evidence="7" key="1">
    <citation type="submission" date="2025-08" db="UniProtKB">
        <authorList>
            <consortium name="RefSeq"/>
        </authorList>
    </citation>
    <scope>IDENTIFICATION</scope>
</reference>
<dbReference type="NCBIfam" id="NF004825">
    <property type="entry name" value="PRK06181.1"/>
    <property type="match status" value="1"/>
</dbReference>
<dbReference type="SUPFAM" id="SSF51735">
    <property type="entry name" value="NAD(P)-binding Rossmann-fold domains"/>
    <property type="match status" value="1"/>
</dbReference>
<sequence>MLTFSPPPTSDVSLQCQPSFIKVQVMDLIHQLLNLVLPPISLIILCVSIPLLLIFRLVRCIIQSIFISENLTGKVVLITGASSGIGEYLAYEYAKRRASLVLVARRETKLREIGEKARQLGATDVVIAPADVSKAAECNRFVQETVKHYGRLDHLVCNAGVVLYCPVEDTTDVEKLRPVMDINFWGSIYATHFALPHLKRSKGNIIVNASMKGWLVSPWSILYGASKAALINFFETLRVELPQDENVKITIVAPGFIKSEITQGKHLSKEGEVVIDPEMSKMMSGKFPVESTEECARAIVKGVCRGERYIVEPSWYRVLPLFQFMCPELVEWCSRCLYKTKPGDAAATNKSKSLNSTVINNKSL</sequence>
<dbReference type="InterPro" id="IPR002347">
    <property type="entry name" value="SDR_fam"/>
</dbReference>
<dbReference type="KEGG" id="nnu:104587416"/>
<keyword evidence="3" id="KW-0560">Oxidoreductase</keyword>
<evidence type="ECO:0000256" key="5">
    <source>
        <dbReference type="SAM" id="Phobius"/>
    </source>
</evidence>
<evidence type="ECO:0000313" key="6">
    <source>
        <dbReference type="Proteomes" id="UP000189703"/>
    </source>
</evidence>
<gene>
    <name evidence="7" type="primary">LOC104587416</name>
</gene>
<dbReference type="Pfam" id="PF00106">
    <property type="entry name" value="adh_short"/>
    <property type="match status" value="1"/>
</dbReference>
<dbReference type="OMA" id="VWKLTTY"/>
<evidence type="ECO:0000256" key="2">
    <source>
        <dbReference type="ARBA" id="ARBA00006484"/>
    </source>
</evidence>
<keyword evidence="5" id="KW-0472">Membrane</keyword>
<dbReference type="InterPro" id="IPR020904">
    <property type="entry name" value="Sc_DH/Rdtase_CS"/>
</dbReference>
<evidence type="ECO:0000313" key="7">
    <source>
        <dbReference type="RefSeq" id="XP_010243359.1"/>
    </source>
</evidence>
<comment type="subcellular location">
    <subcellularLocation>
        <location evidence="1">Membrane</location>
        <topology evidence="1">Single-pass type II membrane protein</topology>
    </subcellularLocation>
</comment>
<dbReference type="InParanoid" id="A0A1U7Z8I5"/>
<dbReference type="Proteomes" id="UP000189703">
    <property type="component" value="Unplaced"/>
</dbReference>
<dbReference type="PANTHER" id="PTHR43391:SF78">
    <property type="entry name" value="11-BETA-HYDROXYSTEROID DEHYDROGENASE 1B-LIKE ISOFORM X1"/>
    <property type="match status" value="1"/>
</dbReference>
<dbReference type="InterPro" id="IPR036291">
    <property type="entry name" value="NAD(P)-bd_dom_sf"/>
</dbReference>
<feature type="transmembrane region" description="Helical" evidence="5">
    <location>
        <begin position="36"/>
        <end position="58"/>
    </location>
</feature>
<dbReference type="PROSITE" id="PS00061">
    <property type="entry name" value="ADH_SHORT"/>
    <property type="match status" value="1"/>
</dbReference>
<organism evidence="6 7">
    <name type="scientific">Nelumbo nucifera</name>
    <name type="common">Sacred lotus</name>
    <dbReference type="NCBI Taxonomy" id="4432"/>
    <lineage>
        <taxon>Eukaryota</taxon>
        <taxon>Viridiplantae</taxon>
        <taxon>Streptophyta</taxon>
        <taxon>Embryophyta</taxon>
        <taxon>Tracheophyta</taxon>
        <taxon>Spermatophyta</taxon>
        <taxon>Magnoliopsida</taxon>
        <taxon>Proteales</taxon>
        <taxon>Nelumbonaceae</taxon>
        <taxon>Nelumbo</taxon>
    </lineage>
</organism>
<comment type="similarity">
    <text evidence="2 4">Belongs to the short-chain dehydrogenases/reductases (SDR) family.</text>
</comment>
<dbReference type="GO" id="GO:0016491">
    <property type="term" value="F:oxidoreductase activity"/>
    <property type="evidence" value="ECO:0000318"/>
    <property type="project" value="GO_Central"/>
</dbReference>
<evidence type="ECO:0000256" key="4">
    <source>
        <dbReference type="RuleBase" id="RU000363"/>
    </source>
</evidence>
<evidence type="ECO:0000256" key="3">
    <source>
        <dbReference type="ARBA" id="ARBA00023002"/>
    </source>
</evidence>
<evidence type="ECO:0000256" key="1">
    <source>
        <dbReference type="ARBA" id="ARBA00004606"/>
    </source>
</evidence>
<dbReference type="GO" id="GO:0005829">
    <property type="term" value="C:cytosol"/>
    <property type="evidence" value="ECO:0000318"/>
    <property type="project" value="GO_Central"/>
</dbReference>
<keyword evidence="5" id="KW-0812">Transmembrane</keyword>
<keyword evidence="5" id="KW-1133">Transmembrane helix</keyword>
<dbReference type="AlphaFoldDB" id="A0A1U7Z8I5"/>
<accession>A0A1U7Z8I5</accession>
<name>A0A1U7Z8I5_NELNU</name>
<dbReference type="RefSeq" id="XP_010243359.1">
    <property type="nucleotide sequence ID" value="XM_010245057.2"/>
</dbReference>
<dbReference type="PRINTS" id="PR00081">
    <property type="entry name" value="GDHRDH"/>
</dbReference>